<dbReference type="PANTHER" id="PTHR36302">
    <property type="entry name" value="BLR7088 PROTEIN"/>
    <property type="match status" value="1"/>
</dbReference>
<dbReference type="Pfam" id="PF04314">
    <property type="entry name" value="PCuAC"/>
    <property type="match status" value="1"/>
</dbReference>
<gene>
    <name evidence="2" type="ORF">GGR00_003570</name>
</gene>
<dbReference type="RefSeq" id="WP_246441439.1">
    <property type="nucleotide sequence ID" value="NZ_BAABEG010000005.1"/>
</dbReference>
<dbReference type="InterPro" id="IPR036182">
    <property type="entry name" value="PCuAC_sf"/>
</dbReference>
<evidence type="ECO:0000256" key="1">
    <source>
        <dbReference type="SAM" id="SignalP"/>
    </source>
</evidence>
<feature type="chain" id="PRO_5031062301" description="Copper chaperone PCu(A)C" evidence="1">
    <location>
        <begin position="27"/>
        <end position="190"/>
    </location>
</feature>
<evidence type="ECO:0000313" key="2">
    <source>
        <dbReference type="EMBL" id="MBB6355765.1"/>
    </source>
</evidence>
<dbReference type="InterPro" id="IPR007410">
    <property type="entry name" value="LpqE-like"/>
</dbReference>
<comment type="caution">
    <text evidence="2">The sequence shown here is derived from an EMBL/GenBank/DDBJ whole genome shotgun (WGS) entry which is preliminary data.</text>
</comment>
<dbReference type="PANTHER" id="PTHR36302:SF1">
    <property type="entry name" value="COPPER CHAPERONE PCU(A)C"/>
    <property type="match status" value="1"/>
</dbReference>
<dbReference type="SUPFAM" id="SSF110087">
    <property type="entry name" value="DR1885-like metal-binding protein"/>
    <property type="match status" value="1"/>
</dbReference>
<dbReference type="Gene3D" id="2.60.40.1890">
    <property type="entry name" value="PCu(A)C copper chaperone"/>
    <property type="match status" value="1"/>
</dbReference>
<keyword evidence="3" id="KW-1185">Reference proteome</keyword>
<dbReference type="Proteomes" id="UP000536262">
    <property type="component" value="Unassembled WGS sequence"/>
</dbReference>
<reference evidence="2 3" key="1">
    <citation type="submission" date="2020-08" db="EMBL/GenBank/DDBJ databases">
        <title>Genomic Encyclopedia of Type Strains, Phase IV (KMG-IV): sequencing the most valuable type-strain genomes for metagenomic binning, comparative biology and taxonomic classification.</title>
        <authorList>
            <person name="Goeker M."/>
        </authorList>
    </citation>
    <scope>NUCLEOTIDE SEQUENCE [LARGE SCALE GENOMIC DNA]</scope>
    <source>
        <strain evidence="2 3">DSM 7051</strain>
    </source>
</reference>
<proteinExistence type="predicted"/>
<keyword evidence="1" id="KW-0732">Signal</keyword>
<protein>
    <recommendedName>
        <fullName evidence="4">Copper chaperone PCu(A)C</fullName>
    </recommendedName>
</protein>
<organism evidence="2 3">
    <name type="scientific">Aminobacter aganoensis</name>
    <dbReference type="NCBI Taxonomy" id="83264"/>
    <lineage>
        <taxon>Bacteria</taxon>
        <taxon>Pseudomonadati</taxon>
        <taxon>Pseudomonadota</taxon>
        <taxon>Alphaproteobacteria</taxon>
        <taxon>Hyphomicrobiales</taxon>
        <taxon>Phyllobacteriaceae</taxon>
        <taxon>Aminobacter</taxon>
    </lineage>
</organism>
<evidence type="ECO:0000313" key="3">
    <source>
        <dbReference type="Proteomes" id="UP000536262"/>
    </source>
</evidence>
<feature type="signal peptide" evidence="1">
    <location>
        <begin position="1"/>
        <end position="26"/>
    </location>
</feature>
<name>A0A7X0FA06_9HYPH</name>
<dbReference type="AlphaFoldDB" id="A0A7X0FA06"/>
<dbReference type="InterPro" id="IPR058248">
    <property type="entry name" value="Lxx211020-like"/>
</dbReference>
<dbReference type="EMBL" id="JACHOU010000009">
    <property type="protein sequence ID" value="MBB6355765.1"/>
    <property type="molecule type" value="Genomic_DNA"/>
</dbReference>
<sequence length="190" mass="20134">MSSVLKLTVQIALLLTATLYSTVSVAHKFSQGDLRIDHPWSRVMPSAAPVAGAYLTLTNSGAAPDTLTGGSTPIADRIEVHQMTMGDGIGRMRPLPEGVEIAAGAKVELAPGGIHLMLINPSQQLIEGNSFKATLQFARAGSVEVEFLVQRNVSAETGNGTEHEGHGYDEIGGVRYFDDAIGYKLQSDAE</sequence>
<evidence type="ECO:0008006" key="4">
    <source>
        <dbReference type="Google" id="ProtNLM"/>
    </source>
</evidence>
<accession>A0A7X0FA06</accession>